<reference evidence="2 3" key="1">
    <citation type="journal article" date="2010" name="Stand. Genomic Sci.">
        <title>Complete genome sequence of Arcobacter nitrofigilis type strain (CI).</title>
        <authorList>
            <person name="Pati A."/>
            <person name="Gronow S."/>
            <person name="Lapidus A."/>
            <person name="Copeland A."/>
            <person name="Glavina Del Rio T."/>
            <person name="Nolan M."/>
            <person name="Lucas S."/>
            <person name="Tice H."/>
            <person name="Cheng J.F."/>
            <person name="Han C."/>
            <person name="Chertkov O."/>
            <person name="Bruce D."/>
            <person name="Tapia R."/>
            <person name="Goodwin L."/>
            <person name="Pitluck S."/>
            <person name="Liolios K."/>
            <person name="Ivanova N."/>
            <person name="Mavromatis K."/>
            <person name="Chen A."/>
            <person name="Palaniappan K."/>
            <person name="Land M."/>
            <person name="Hauser L."/>
            <person name="Chang Y.J."/>
            <person name="Jeffries C.D."/>
            <person name="Detter J.C."/>
            <person name="Rohde M."/>
            <person name="Goker M."/>
            <person name="Bristow J."/>
            <person name="Eisen J.A."/>
            <person name="Markowitz V."/>
            <person name="Hugenholtz P."/>
            <person name="Klenk H.P."/>
            <person name="Kyrpides N.C."/>
        </authorList>
    </citation>
    <scope>NUCLEOTIDE SEQUENCE [LARGE SCALE GENOMIC DNA]</scope>
    <source>
        <strain evidence="3">ATCC 33309 / DSM 7299 / CCUG 15893 / LMG 7604 / NCTC 12251 / CI</strain>
    </source>
</reference>
<dbReference type="EMBL" id="CP001999">
    <property type="protein sequence ID" value="ADG92840.1"/>
    <property type="molecule type" value="Genomic_DNA"/>
</dbReference>
<dbReference type="Pfam" id="PF13847">
    <property type="entry name" value="Methyltransf_31"/>
    <property type="match status" value="1"/>
</dbReference>
<dbReference type="OrthoDB" id="9795085at2"/>
<dbReference type="GO" id="GO:0008168">
    <property type="term" value="F:methyltransferase activity"/>
    <property type="evidence" value="ECO:0007669"/>
    <property type="project" value="UniProtKB-KW"/>
</dbReference>
<dbReference type="KEGG" id="ant:Arnit_1181"/>
<name>D5V412_ARCNC</name>
<dbReference type="PANTHER" id="PTHR43861">
    <property type="entry name" value="TRANS-ACONITATE 2-METHYLTRANSFERASE-RELATED"/>
    <property type="match status" value="1"/>
</dbReference>
<gene>
    <name evidence="2" type="ordered locus">Arnit_1181</name>
</gene>
<evidence type="ECO:0000313" key="3">
    <source>
        <dbReference type="Proteomes" id="UP000000939"/>
    </source>
</evidence>
<dbReference type="InterPro" id="IPR029063">
    <property type="entry name" value="SAM-dependent_MTases_sf"/>
</dbReference>
<keyword evidence="3" id="KW-1185">Reference proteome</keyword>
<dbReference type="PANTHER" id="PTHR43861:SF1">
    <property type="entry name" value="TRANS-ACONITATE 2-METHYLTRANSFERASE"/>
    <property type="match status" value="1"/>
</dbReference>
<keyword evidence="2" id="KW-0808">Transferase</keyword>
<sequence length="249" mass="28212">MKESNSWNANKYKKHANFVSDLALGVVELLNPKEGEKILDLGCGEGTLALEIKKSKAEVIGIDLSEDMVEKTKSKGIIASVGSATDLDFENEFDAVFSNAVLHWVKNSELAIDKINKALKKEGRFVAEFGGYGNIKSLTDAMEEVFDKNPSWGEFNNPWTFLSDTEYKTLLENNGFIVEYIELIPRPTPIDDITNWLDIFANGITKNLKDEQKVLFKEEVKEILKPKLYKEKDAWIADYVRLRVKAIKK</sequence>
<dbReference type="AlphaFoldDB" id="D5V412"/>
<evidence type="ECO:0000313" key="2">
    <source>
        <dbReference type="EMBL" id="ADG92840.1"/>
    </source>
</evidence>
<dbReference type="STRING" id="572480.Arnit_1181"/>
<accession>D5V412</accession>
<dbReference type="GO" id="GO:0032259">
    <property type="term" value="P:methylation"/>
    <property type="evidence" value="ECO:0007669"/>
    <property type="project" value="UniProtKB-KW"/>
</dbReference>
<protein>
    <submittedName>
        <fullName evidence="2">Methyltransferase type 11</fullName>
    </submittedName>
</protein>
<dbReference type="HOGENOM" id="CLU_037990_5_3_7"/>
<evidence type="ECO:0000259" key="1">
    <source>
        <dbReference type="Pfam" id="PF13847"/>
    </source>
</evidence>
<dbReference type="RefSeq" id="WP_013134985.1">
    <property type="nucleotide sequence ID" value="NC_014166.1"/>
</dbReference>
<dbReference type="SUPFAM" id="SSF53335">
    <property type="entry name" value="S-adenosyl-L-methionine-dependent methyltransferases"/>
    <property type="match status" value="1"/>
</dbReference>
<dbReference type="Gene3D" id="3.40.50.150">
    <property type="entry name" value="Vaccinia Virus protein VP39"/>
    <property type="match status" value="1"/>
</dbReference>
<keyword evidence="2" id="KW-0489">Methyltransferase</keyword>
<organism evidence="2 3">
    <name type="scientific">Arcobacter nitrofigilis (strain ATCC 33309 / DSM 7299 / CCUG 15893 / LMG 7604 / NCTC 12251 / CI)</name>
    <name type="common">Campylobacter nitrofigilis</name>
    <dbReference type="NCBI Taxonomy" id="572480"/>
    <lineage>
        <taxon>Bacteria</taxon>
        <taxon>Pseudomonadati</taxon>
        <taxon>Campylobacterota</taxon>
        <taxon>Epsilonproteobacteria</taxon>
        <taxon>Campylobacterales</taxon>
        <taxon>Arcobacteraceae</taxon>
        <taxon>Arcobacter</taxon>
    </lineage>
</organism>
<dbReference type="Proteomes" id="UP000000939">
    <property type="component" value="Chromosome"/>
</dbReference>
<dbReference type="eggNOG" id="COG2226">
    <property type="taxonomic scope" value="Bacteria"/>
</dbReference>
<dbReference type="InterPro" id="IPR025714">
    <property type="entry name" value="Methyltranfer_dom"/>
</dbReference>
<dbReference type="CDD" id="cd02440">
    <property type="entry name" value="AdoMet_MTases"/>
    <property type="match status" value="1"/>
</dbReference>
<feature type="domain" description="Methyltransferase" evidence="1">
    <location>
        <begin position="33"/>
        <end position="152"/>
    </location>
</feature>
<proteinExistence type="predicted"/>